<dbReference type="Gene3D" id="3.40.50.300">
    <property type="entry name" value="P-loop containing nucleotide triphosphate hydrolases"/>
    <property type="match status" value="1"/>
</dbReference>
<sequence>MSQLEVKNISKSFGGVKAIDDFSFAVGQHDIVGIIGPNGAGKTTAFNLLTGVYPLDSGQVLLEGADISKLPQHEIARAGMARTFQNIRLFRGLNVLENVMTAADPDAAYNLLDVLFYTGRKRHSEEAARKQASEYLKIVGLGGYENERPESLPYGLQRKLEIARALATKPKVLLLDEPAAGLNPSEVREFIELVKRLHRQFDFSIIIIEHRLEVIMELSSQIFVLNFGKLLASGTPAEVVANKAVTEAYLGEEDESCLL</sequence>
<evidence type="ECO:0000259" key="4">
    <source>
        <dbReference type="PROSITE" id="PS50893"/>
    </source>
</evidence>
<dbReference type="InterPro" id="IPR003593">
    <property type="entry name" value="AAA+_ATPase"/>
</dbReference>
<keyword evidence="2" id="KW-0547">Nucleotide-binding</keyword>
<dbReference type="CDD" id="cd03219">
    <property type="entry name" value="ABC_Mj1267_LivG_branched"/>
    <property type="match status" value="1"/>
</dbReference>
<dbReference type="InterPro" id="IPR027417">
    <property type="entry name" value="P-loop_NTPase"/>
</dbReference>
<dbReference type="SMART" id="SM00382">
    <property type="entry name" value="AAA"/>
    <property type="match status" value="1"/>
</dbReference>
<dbReference type="InterPro" id="IPR003439">
    <property type="entry name" value="ABC_transporter-like_ATP-bd"/>
</dbReference>
<feature type="domain" description="ABC transporter" evidence="4">
    <location>
        <begin position="4"/>
        <end position="252"/>
    </location>
</feature>
<dbReference type="Pfam" id="PF12399">
    <property type="entry name" value="BCA_ABC_TP_C"/>
    <property type="match status" value="1"/>
</dbReference>
<dbReference type="FunFam" id="3.40.50.300:FF:000421">
    <property type="entry name" value="Branched-chain amino acid ABC transporter ATP-binding protein"/>
    <property type="match status" value="1"/>
</dbReference>
<reference evidence="5 6" key="1">
    <citation type="submission" date="2019-03" db="EMBL/GenBank/DDBJ databases">
        <title>Genomic Encyclopedia of Type Strains, Phase IV (KMG-IV): sequencing the most valuable type-strain genomes for metagenomic binning, comparative biology and taxonomic classification.</title>
        <authorList>
            <person name="Goeker M."/>
        </authorList>
    </citation>
    <scope>NUCLEOTIDE SEQUENCE [LARGE SCALE GENOMIC DNA]</scope>
    <source>
        <strain evidence="5 6">DSM 15969</strain>
    </source>
</reference>
<dbReference type="PROSITE" id="PS50893">
    <property type="entry name" value="ABC_TRANSPORTER_2"/>
    <property type="match status" value="1"/>
</dbReference>
<dbReference type="EMBL" id="SLUI01000013">
    <property type="protein sequence ID" value="TCL35168.1"/>
    <property type="molecule type" value="Genomic_DNA"/>
</dbReference>
<evidence type="ECO:0000313" key="5">
    <source>
        <dbReference type="EMBL" id="TCL35168.1"/>
    </source>
</evidence>
<dbReference type="SUPFAM" id="SSF52540">
    <property type="entry name" value="P-loop containing nucleoside triphosphate hydrolases"/>
    <property type="match status" value="1"/>
</dbReference>
<accession>A0A4V2Q886</accession>
<dbReference type="GO" id="GO:0005524">
    <property type="term" value="F:ATP binding"/>
    <property type="evidence" value="ECO:0007669"/>
    <property type="project" value="UniProtKB-KW"/>
</dbReference>
<evidence type="ECO:0000256" key="1">
    <source>
        <dbReference type="ARBA" id="ARBA00022448"/>
    </source>
</evidence>
<evidence type="ECO:0000256" key="3">
    <source>
        <dbReference type="ARBA" id="ARBA00022840"/>
    </source>
</evidence>
<comment type="caution">
    <text evidence="5">The sequence shown here is derived from an EMBL/GenBank/DDBJ whole genome shotgun (WGS) entry which is preliminary data.</text>
</comment>
<dbReference type="InterPro" id="IPR032823">
    <property type="entry name" value="BCA_ABC_TP_C"/>
</dbReference>
<dbReference type="PANTHER" id="PTHR45772">
    <property type="entry name" value="CONSERVED COMPONENT OF ABC TRANSPORTER FOR NATURAL AMINO ACIDS-RELATED"/>
    <property type="match status" value="1"/>
</dbReference>
<dbReference type="RefSeq" id="WP_132082589.1">
    <property type="nucleotide sequence ID" value="NZ_DAMAKO010000004.1"/>
</dbReference>
<dbReference type="Proteomes" id="UP000295063">
    <property type="component" value="Unassembled WGS sequence"/>
</dbReference>
<dbReference type="GO" id="GO:0005886">
    <property type="term" value="C:plasma membrane"/>
    <property type="evidence" value="ECO:0007669"/>
    <property type="project" value="TreeGrafter"/>
</dbReference>
<gene>
    <name evidence="5" type="ORF">EV210_1138</name>
</gene>
<keyword evidence="6" id="KW-1185">Reference proteome</keyword>
<dbReference type="AlphaFoldDB" id="A0A4V2Q886"/>
<keyword evidence="1" id="KW-0813">Transport</keyword>
<protein>
    <submittedName>
        <fullName evidence="5">Branched-chain amino acid transport system ATP-binding protein</fullName>
    </submittedName>
</protein>
<organism evidence="5 6">
    <name type="scientific">Anaerospora hongkongensis</name>
    <dbReference type="NCBI Taxonomy" id="244830"/>
    <lineage>
        <taxon>Bacteria</taxon>
        <taxon>Bacillati</taxon>
        <taxon>Bacillota</taxon>
        <taxon>Negativicutes</taxon>
        <taxon>Selenomonadales</taxon>
        <taxon>Sporomusaceae</taxon>
        <taxon>Anaerospora</taxon>
    </lineage>
</organism>
<dbReference type="Pfam" id="PF00005">
    <property type="entry name" value="ABC_tran"/>
    <property type="match status" value="1"/>
</dbReference>
<evidence type="ECO:0000256" key="2">
    <source>
        <dbReference type="ARBA" id="ARBA00022741"/>
    </source>
</evidence>
<evidence type="ECO:0000313" key="6">
    <source>
        <dbReference type="Proteomes" id="UP000295063"/>
    </source>
</evidence>
<dbReference type="InterPro" id="IPR051120">
    <property type="entry name" value="ABC_AA/LPS_Transport"/>
</dbReference>
<dbReference type="OrthoDB" id="9779136at2"/>
<keyword evidence="3 5" id="KW-0067">ATP-binding</keyword>
<proteinExistence type="predicted"/>
<name>A0A4V2Q886_9FIRM</name>
<dbReference type="GO" id="GO:0016887">
    <property type="term" value="F:ATP hydrolysis activity"/>
    <property type="evidence" value="ECO:0007669"/>
    <property type="project" value="InterPro"/>
</dbReference>